<keyword evidence="4" id="KW-1185">Reference proteome</keyword>
<dbReference type="PANTHER" id="PTHR21193">
    <property type="entry name" value="OXIDOREDUCTASE-LIKE DOMAIN-CONTAINING PROTEIN 1"/>
    <property type="match status" value="1"/>
</dbReference>
<comment type="caution">
    <text evidence="3">The sequence shown here is derived from an EMBL/GenBank/DDBJ whole genome shotgun (WGS) entry which is preliminary data.</text>
</comment>
<dbReference type="Pfam" id="PF09791">
    <property type="entry name" value="Oxidored-like"/>
    <property type="match status" value="1"/>
</dbReference>
<feature type="compositionally biased region" description="Basic residues" evidence="1">
    <location>
        <begin position="86"/>
        <end position="100"/>
    </location>
</feature>
<feature type="region of interest" description="Disordered" evidence="1">
    <location>
        <begin position="59"/>
        <end position="130"/>
    </location>
</feature>
<reference evidence="3 4" key="1">
    <citation type="submission" date="2017-06" db="EMBL/GenBank/DDBJ databases">
        <title>Ant-infecting Ophiocordyceps genomes reveal a high diversity of potential behavioral manipulation genes and a possible major role for enterotoxins.</title>
        <authorList>
            <person name="De Bekker C."/>
            <person name="Evans H.C."/>
            <person name="Brachmann A."/>
            <person name="Hughes D.P."/>
        </authorList>
    </citation>
    <scope>NUCLEOTIDE SEQUENCE [LARGE SCALE GENOMIC DNA]</scope>
    <source>
        <strain evidence="3 4">Map64</strain>
    </source>
</reference>
<feature type="region of interest" description="Disordered" evidence="1">
    <location>
        <begin position="199"/>
        <end position="220"/>
    </location>
</feature>
<dbReference type="GO" id="GO:0005739">
    <property type="term" value="C:mitochondrion"/>
    <property type="evidence" value="ECO:0007669"/>
    <property type="project" value="TreeGrafter"/>
</dbReference>
<accession>A0A2C5YGR2</accession>
<evidence type="ECO:0000313" key="4">
    <source>
        <dbReference type="Proteomes" id="UP000226192"/>
    </source>
</evidence>
<evidence type="ECO:0000313" key="3">
    <source>
        <dbReference type="EMBL" id="PHH66482.1"/>
    </source>
</evidence>
<dbReference type="InterPro" id="IPR019180">
    <property type="entry name" value="Oxidoreductase-like_N"/>
</dbReference>
<protein>
    <recommendedName>
        <fullName evidence="2">Oxidoreductase-like domain-containing protein</fullName>
    </recommendedName>
</protein>
<dbReference type="AlphaFoldDB" id="A0A2C5YGR2"/>
<dbReference type="OrthoDB" id="10064411at2759"/>
<dbReference type="Proteomes" id="UP000226192">
    <property type="component" value="Unassembled WGS sequence"/>
</dbReference>
<dbReference type="STRING" id="1399860.A0A2C5YGR2"/>
<feature type="domain" description="Oxidoreductase-like" evidence="2">
    <location>
        <begin position="160"/>
        <end position="203"/>
    </location>
</feature>
<dbReference type="InterPro" id="IPR039251">
    <property type="entry name" value="OXLD1"/>
</dbReference>
<feature type="compositionally biased region" description="Low complexity" evidence="1">
    <location>
        <begin position="63"/>
        <end position="74"/>
    </location>
</feature>
<proteinExistence type="predicted"/>
<name>A0A2C5YGR2_9HYPO</name>
<gene>
    <name evidence="3" type="ORF">CDD81_6957</name>
</gene>
<dbReference type="PANTHER" id="PTHR21193:SF3">
    <property type="entry name" value="OXIDOREDUCTASE-LIKE DOMAIN-CONTAINING PROTEIN 1"/>
    <property type="match status" value="1"/>
</dbReference>
<dbReference type="EMBL" id="NJET01000007">
    <property type="protein sequence ID" value="PHH66482.1"/>
    <property type="molecule type" value="Genomic_DNA"/>
</dbReference>
<organism evidence="3 4">
    <name type="scientific">Ophiocordyceps australis</name>
    <dbReference type="NCBI Taxonomy" id="1399860"/>
    <lineage>
        <taxon>Eukaryota</taxon>
        <taxon>Fungi</taxon>
        <taxon>Dikarya</taxon>
        <taxon>Ascomycota</taxon>
        <taxon>Pezizomycotina</taxon>
        <taxon>Sordariomycetes</taxon>
        <taxon>Hypocreomycetidae</taxon>
        <taxon>Hypocreales</taxon>
        <taxon>Ophiocordycipitaceae</taxon>
        <taxon>Ophiocordyceps</taxon>
    </lineage>
</organism>
<evidence type="ECO:0000259" key="2">
    <source>
        <dbReference type="Pfam" id="PF09791"/>
    </source>
</evidence>
<evidence type="ECO:0000256" key="1">
    <source>
        <dbReference type="SAM" id="MobiDB-lite"/>
    </source>
</evidence>
<sequence>MSAPLRPAASRLGLSCPFSSATPRRCFTCSVRLAKNEQWPQRSPLGAYYSTILNDPTLYLGQPSRAQSLPSSSPSPGPSFDDAPKKPKPQGKKKPGRKPKIAPIESVASPNPSAGTSPPVPSPPPKSAAEKARIVFGSRLLGPAEQADRLATKRSQSSYVAGVLVPPRPEEPDNCCMSGCVNCVWDRFREDMEEWTAKKSQAQRRLKQGSHGDSVDSDGGRTDVGLNMPMADAHLTHDMWNDDIFKTLPVGIREFMKQEKRLKEKHERERSVAG</sequence>